<evidence type="ECO:0000313" key="3">
    <source>
        <dbReference type="Proteomes" id="UP000790787"/>
    </source>
</evidence>
<sequence length="334" mass="37424">MSGQNDEIALIDPNVDPYRYLGIRRNTDDSIIRLPESTLPFATTIPDLSLVFTKDLIINPTKNTLARIVIPRKVLNSNNINTTTKLPLIVYFHGGGFVIAASVDTPFLQTFYETLVAEIPAIVVSVDYRYAPENRLPAAYDDCIESLHWIKNNPDELLKKYADFSKCFLMGTSAGGNITYHVGLQVAGISEYLKPLEIKGLILHHAFFGGNERTQSELRLAFNKILSLNVSDIMWELGLPIGSDRDHPYCNPMGEIKSNDNLFDQVKIQGWKVLLIGCDGDPLIDRQTELSKMLKEKGVQVVDIFSEGGFHACEFFDPNKLKELAVVIMEFVRG</sequence>
<feature type="domain" description="Alpha/beta hydrolase fold-3" evidence="2">
    <location>
        <begin position="89"/>
        <end position="313"/>
    </location>
</feature>
<dbReference type="SUPFAM" id="SSF53474">
    <property type="entry name" value="alpha/beta-Hydrolases"/>
    <property type="match status" value="1"/>
</dbReference>
<dbReference type="Gene3D" id="3.40.50.1820">
    <property type="entry name" value="alpha/beta hydrolase"/>
    <property type="match status" value="1"/>
</dbReference>
<dbReference type="RefSeq" id="XP_016442088.1">
    <property type="nucleotide sequence ID" value="XM_016586602.2"/>
</dbReference>
<dbReference type="OrthoDB" id="408631at2759"/>
<dbReference type="STRING" id="4097.A0A1S3XQ66"/>
<dbReference type="PaxDb" id="4097-A0A1S3XQ66"/>
<name>A0A1S3XQ66_TOBAC</name>
<dbReference type="ESTHER" id="tobac-NtCXE23">
    <property type="family name" value="Plant_carboxylesterase"/>
</dbReference>
<dbReference type="KEGG" id="nta:107767564"/>
<proteinExistence type="inferred from homology"/>
<evidence type="ECO:0000259" key="2">
    <source>
        <dbReference type="Pfam" id="PF07859"/>
    </source>
</evidence>
<dbReference type="InterPro" id="IPR013094">
    <property type="entry name" value="AB_hydrolase_3"/>
</dbReference>
<dbReference type="GO" id="GO:0016787">
    <property type="term" value="F:hydrolase activity"/>
    <property type="evidence" value="ECO:0007669"/>
    <property type="project" value="InterPro"/>
</dbReference>
<dbReference type="InterPro" id="IPR029058">
    <property type="entry name" value="AB_hydrolase_fold"/>
</dbReference>
<gene>
    <name evidence="4" type="primary">LOC107767564</name>
</gene>
<protein>
    <submittedName>
        <fullName evidence="4">Carboxylesterase 1-like</fullName>
    </submittedName>
</protein>
<evidence type="ECO:0000313" key="4">
    <source>
        <dbReference type="RefSeq" id="XP_016442088.1"/>
    </source>
</evidence>
<evidence type="ECO:0000256" key="1">
    <source>
        <dbReference type="ARBA" id="ARBA00010515"/>
    </source>
</evidence>
<reference evidence="4" key="2">
    <citation type="submission" date="2025-08" db="UniProtKB">
        <authorList>
            <consortium name="RefSeq"/>
        </authorList>
    </citation>
    <scope>IDENTIFICATION</scope>
    <source>
        <tissue evidence="4">Leaf</tissue>
    </source>
</reference>
<dbReference type="RefSeq" id="XP_016442088.1">
    <property type="nucleotide sequence ID" value="XM_016586602.1"/>
</dbReference>
<dbReference type="GeneID" id="107767564"/>
<accession>A0A1S3XQ66</accession>
<dbReference type="PANTHER" id="PTHR23024">
    <property type="entry name" value="ARYLACETAMIDE DEACETYLASE"/>
    <property type="match status" value="1"/>
</dbReference>
<comment type="similarity">
    <text evidence="1">Belongs to the 'GDXG' lipolytic enzyme family.</text>
</comment>
<dbReference type="AlphaFoldDB" id="A0A1S3XQ66"/>
<dbReference type="OMA" id="SADTHEY"/>
<dbReference type="Pfam" id="PF07859">
    <property type="entry name" value="Abhydrolase_3"/>
    <property type="match status" value="1"/>
</dbReference>
<keyword evidence="3" id="KW-1185">Reference proteome</keyword>
<dbReference type="InterPro" id="IPR050466">
    <property type="entry name" value="Carboxylest/Gibb_receptor"/>
</dbReference>
<organism evidence="3 4">
    <name type="scientific">Nicotiana tabacum</name>
    <name type="common">Common tobacco</name>
    <dbReference type="NCBI Taxonomy" id="4097"/>
    <lineage>
        <taxon>Eukaryota</taxon>
        <taxon>Viridiplantae</taxon>
        <taxon>Streptophyta</taxon>
        <taxon>Embryophyta</taxon>
        <taxon>Tracheophyta</taxon>
        <taxon>Spermatophyta</taxon>
        <taxon>Magnoliopsida</taxon>
        <taxon>eudicotyledons</taxon>
        <taxon>Gunneridae</taxon>
        <taxon>Pentapetalae</taxon>
        <taxon>asterids</taxon>
        <taxon>lamiids</taxon>
        <taxon>Solanales</taxon>
        <taxon>Solanaceae</taxon>
        <taxon>Nicotianoideae</taxon>
        <taxon>Nicotianeae</taxon>
        <taxon>Nicotiana</taxon>
    </lineage>
</organism>
<reference evidence="3" key="1">
    <citation type="journal article" date="2014" name="Nat. Commun.">
        <title>The tobacco genome sequence and its comparison with those of tomato and potato.</title>
        <authorList>
            <person name="Sierro N."/>
            <person name="Battey J.N."/>
            <person name="Ouadi S."/>
            <person name="Bakaher N."/>
            <person name="Bovet L."/>
            <person name="Willig A."/>
            <person name="Goepfert S."/>
            <person name="Peitsch M.C."/>
            <person name="Ivanov N.V."/>
        </authorList>
    </citation>
    <scope>NUCLEOTIDE SEQUENCE [LARGE SCALE GENOMIC DNA]</scope>
</reference>
<dbReference type="Proteomes" id="UP000790787">
    <property type="component" value="Chromosome 19"/>
</dbReference>
<dbReference type="PANTHER" id="PTHR23024:SF546">
    <property type="entry name" value="CARBOXYLESTERASE 120-RELATED"/>
    <property type="match status" value="1"/>
</dbReference>
<dbReference type="SMR" id="A0A1S3XQ66"/>